<accession>A0A382JPM5</accession>
<protein>
    <submittedName>
        <fullName evidence="1">Uncharacterized protein</fullName>
    </submittedName>
</protein>
<dbReference type="AlphaFoldDB" id="A0A382JPM5"/>
<gene>
    <name evidence="1" type="ORF">METZ01_LOCUS266007</name>
</gene>
<proteinExistence type="predicted"/>
<organism evidence="1">
    <name type="scientific">marine metagenome</name>
    <dbReference type="NCBI Taxonomy" id="408172"/>
    <lineage>
        <taxon>unclassified sequences</taxon>
        <taxon>metagenomes</taxon>
        <taxon>ecological metagenomes</taxon>
    </lineage>
</organism>
<name>A0A382JPM5_9ZZZZ</name>
<evidence type="ECO:0000313" key="1">
    <source>
        <dbReference type="EMBL" id="SVC13153.1"/>
    </source>
</evidence>
<reference evidence="1" key="1">
    <citation type="submission" date="2018-05" db="EMBL/GenBank/DDBJ databases">
        <authorList>
            <person name="Lanie J.A."/>
            <person name="Ng W.-L."/>
            <person name="Kazmierczak K.M."/>
            <person name="Andrzejewski T.M."/>
            <person name="Davidsen T.M."/>
            <person name="Wayne K.J."/>
            <person name="Tettelin H."/>
            <person name="Glass J.I."/>
            <person name="Rusch D."/>
            <person name="Podicherti R."/>
            <person name="Tsui H.-C.T."/>
            <person name="Winkler M.E."/>
        </authorList>
    </citation>
    <scope>NUCLEOTIDE SEQUENCE</scope>
</reference>
<sequence length="151" mass="17156">MSSHWIAFILLPILFGIACSSTRPDPAYQRNGITLPMAQVRNAWFEELDRVNPQLHDVLLVALTESRQTGREVFILKRTLGEGENAQVFYAASLERGGADNLMGVNYATREFMFDHFSGTDGPSLETIRNHLYNEERIRIIKRDLGIFGIK</sequence>
<dbReference type="EMBL" id="UINC01075202">
    <property type="protein sequence ID" value="SVC13153.1"/>
    <property type="molecule type" value="Genomic_DNA"/>
</dbReference>